<name>A0A4V2MWZ5_9APHY</name>
<evidence type="ECO:0000313" key="3">
    <source>
        <dbReference type="EMBL" id="TCD68127.1"/>
    </source>
</evidence>
<evidence type="ECO:0000256" key="2">
    <source>
        <dbReference type="SAM" id="MobiDB-lite"/>
    </source>
</evidence>
<reference evidence="3 4" key="1">
    <citation type="submission" date="2018-11" db="EMBL/GenBank/DDBJ databases">
        <title>Genome assembly of Steccherinum ochraceum LE-BIN_3174, the white-rot fungus of the Steccherinaceae family (The Residual Polyporoid clade, Polyporales, Basidiomycota).</title>
        <authorList>
            <person name="Fedorova T.V."/>
            <person name="Glazunova O.A."/>
            <person name="Landesman E.O."/>
            <person name="Moiseenko K.V."/>
            <person name="Psurtseva N.V."/>
            <person name="Savinova O.S."/>
            <person name="Shakhova N.V."/>
            <person name="Tyazhelova T.V."/>
            <person name="Vasina D.V."/>
        </authorList>
    </citation>
    <scope>NUCLEOTIDE SEQUENCE [LARGE SCALE GENOMIC DNA]</scope>
    <source>
        <strain evidence="3 4">LE-BIN_3174</strain>
    </source>
</reference>
<protein>
    <submittedName>
        <fullName evidence="3">Uncharacterized protein</fullName>
    </submittedName>
</protein>
<feature type="region of interest" description="Disordered" evidence="2">
    <location>
        <begin position="282"/>
        <end position="403"/>
    </location>
</feature>
<proteinExistence type="predicted"/>
<accession>A0A4V2MWZ5</accession>
<feature type="coiled-coil region" evidence="1">
    <location>
        <begin position="655"/>
        <end position="711"/>
    </location>
</feature>
<comment type="caution">
    <text evidence="3">The sequence shown here is derived from an EMBL/GenBank/DDBJ whole genome shotgun (WGS) entry which is preliminary data.</text>
</comment>
<feature type="compositionally biased region" description="Low complexity" evidence="2">
    <location>
        <begin position="331"/>
        <end position="344"/>
    </location>
</feature>
<feature type="compositionally biased region" description="Polar residues" evidence="2">
    <location>
        <begin position="513"/>
        <end position="566"/>
    </location>
</feature>
<feature type="region of interest" description="Disordered" evidence="2">
    <location>
        <begin position="474"/>
        <end position="640"/>
    </location>
</feature>
<feature type="compositionally biased region" description="Low complexity" evidence="2">
    <location>
        <begin position="607"/>
        <end position="636"/>
    </location>
</feature>
<sequence length="917" mass="98656">MNVPNAFLSSPPRCVAEVTIQYRGQRASALAKRYNDYNVMGNEDWEAQQCRNDLIALGFAKGLFEVVGVTTIDFSPRNGQMKIIWTELLRNSRQYHLLRSSIRSAMDEVREGERDIRNIVHLHYHEDYLFLDVHSLPRHVPNVVPRPALAVSTSTPTQTNSPINSPLANTNRTAYSAVAQANSPVASTSRVPPAPHPGILPSGQQAGVARTTAGPSQPSSGGVTVDSQRTTDPRKRTATSGVICGTQDDTDAPKANTNAVAAPNNAWELLARRRPWIRTTNFVQSSSEPSGSSHPTAAAARKESPLDITNAAGAPTLSTKAPEIRGNSAVACSTTPSTSAISTANKQQPAASSALPDTGAVASSTLQPLHSPVAPSAQPSSSSTIPSMSASSSTSFSSSAPEKTPVTASASIATVAKVHPSPLLSKVSAMPTPLKHQSLKAEETHASKLTKHIPELPPLKISLWDTSSKASWSMKTPISASSGGGTPAEDKSGNTKSRSITTSSSANQSSSSVFRQATSSNAKASMSQVASSKPRTPTSAHAPSPKTTTPLLGSNNTNVSRTSSATAELKRKRETDGASTRLAGTTQNVPVPPSSTNEQPAAKRARASSNASVKSNSSSTSTTAAPTAAARAQAKTESQTNSSLRALLAAEAADRTAAQQDLALLRLEYDALQKRHTSLQESAEEQKFKIAERAREQLTNLQSTLQAERDEHTRTKRARADDQAALMKMRGAMDTMTVDKQRLEVARSASAAQHMRDTAKVTTLEEQLVLLRAENAQLLQTLKKECEGYSASRHKDQELTRQLQEQLAEKTKVAEELEEKLEYEREAKEIYRKDAADVRLENQRLTEAHREEIWDTIQEKQEAVAALEREGERSLRLERNFADYRREAGQVLVVPALLEAFDSIANLSTDAMRQAES</sequence>
<organism evidence="3 4">
    <name type="scientific">Steccherinum ochraceum</name>
    <dbReference type="NCBI Taxonomy" id="92696"/>
    <lineage>
        <taxon>Eukaryota</taxon>
        <taxon>Fungi</taxon>
        <taxon>Dikarya</taxon>
        <taxon>Basidiomycota</taxon>
        <taxon>Agaricomycotina</taxon>
        <taxon>Agaricomycetes</taxon>
        <taxon>Polyporales</taxon>
        <taxon>Steccherinaceae</taxon>
        <taxon>Steccherinum</taxon>
    </lineage>
</organism>
<feature type="region of interest" description="Disordered" evidence="2">
    <location>
        <begin position="183"/>
        <end position="257"/>
    </location>
</feature>
<feature type="compositionally biased region" description="Low complexity" evidence="2">
    <location>
        <begin position="371"/>
        <end position="401"/>
    </location>
</feature>
<evidence type="ECO:0000313" key="4">
    <source>
        <dbReference type="Proteomes" id="UP000292702"/>
    </source>
</evidence>
<dbReference type="EMBL" id="RWJN01000075">
    <property type="protein sequence ID" value="TCD68127.1"/>
    <property type="molecule type" value="Genomic_DNA"/>
</dbReference>
<feature type="compositionally biased region" description="Low complexity" evidence="2">
    <location>
        <begin position="495"/>
        <end position="512"/>
    </location>
</feature>
<gene>
    <name evidence="3" type="ORF">EIP91_011492</name>
</gene>
<dbReference type="AlphaFoldDB" id="A0A4V2MWZ5"/>
<dbReference type="Proteomes" id="UP000292702">
    <property type="component" value="Unassembled WGS sequence"/>
</dbReference>
<evidence type="ECO:0000256" key="1">
    <source>
        <dbReference type="SAM" id="Coils"/>
    </source>
</evidence>
<feature type="compositionally biased region" description="Polar residues" evidence="2">
    <location>
        <begin position="213"/>
        <end position="228"/>
    </location>
</feature>
<keyword evidence="1" id="KW-0175">Coiled coil</keyword>
<feature type="coiled-coil region" evidence="1">
    <location>
        <begin position="761"/>
        <end position="887"/>
    </location>
</feature>
<keyword evidence="4" id="KW-1185">Reference proteome</keyword>
<feature type="compositionally biased region" description="Polar residues" evidence="2">
    <location>
        <begin position="582"/>
        <end position="599"/>
    </location>
</feature>